<dbReference type="PANTHER" id="PTHR33065:SF153">
    <property type="entry name" value="DUF6598 DOMAIN-CONTAINING PROTEIN"/>
    <property type="match status" value="1"/>
</dbReference>
<protein>
    <recommendedName>
        <fullName evidence="1">DUF6598 domain-containing protein</fullName>
    </recommendedName>
</protein>
<dbReference type="Gramene" id="OQU87131">
    <property type="protein sequence ID" value="OQU87131"/>
    <property type="gene ID" value="SORBI_3003G211300"/>
</dbReference>
<dbReference type="EMBL" id="CM000762">
    <property type="protein sequence ID" value="OQU87131.1"/>
    <property type="molecule type" value="Genomic_DNA"/>
</dbReference>
<organism evidence="2 3">
    <name type="scientific">Sorghum bicolor</name>
    <name type="common">Sorghum</name>
    <name type="synonym">Sorghum vulgare</name>
    <dbReference type="NCBI Taxonomy" id="4558"/>
    <lineage>
        <taxon>Eukaryota</taxon>
        <taxon>Viridiplantae</taxon>
        <taxon>Streptophyta</taxon>
        <taxon>Embryophyta</taxon>
        <taxon>Tracheophyta</taxon>
        <taxon>Spermatophyta</taxon>
        <taxon>Magnoliopsida</taxon>
        <taxon>Liliopsida</taxon>
        <taxon>Poales</taxon>
        <taxon>Poaceae</taxon>
        <taxon>PACMAD clade</taxon>
        <taxon>Panicoideae</taxon>
        <taxon>Andropogonodae</taxon>
        <taxon>Andropogoneae</taxon>
        <taxon>Sorghinae</taxon>
        <taxon>Sorghum</taxon>
    </lineage>
</organism>
<feature type="domain" description="DUF6598" evidence="1">
    <location>
        <begin position="11"/>
        <end position="212"/>
    </location>
</feature>
<accession>A0A1W0VYD2</accession>
<proteinExistence type="predicted"/>
<evidence type="ECO:0000313" key="2">
    <source>
        <dbReference type="EMBL" id="OQU87131.1"/>
    </source>
</evidence>
<gene>
    <name evidence="2" type="ORF">SORBI_3003G211300</name>
</gene>
<reference evidence="2 3" key="1">
    <citation type="journal article" date="2009" name="Nature">
        <title>The Sorghum bicolor genome and the diversification of grasses.</title>
        <authorList>
            <person name="Paterson A.H."/>
            <person name="Bowers J.E."/>
            <person name="Bruggmann R."/>
            <person name="Dubchak I."/>
            <person name="Grimwood J."/>
            <person name="Gundlach H."/>
            <person name="Haberer G."/>
            <person name="Hellsten U."/>
            <person name="Mitros T."/>
            <person name="Poliakov A."/>
            <person name="Schmutz J."/>
            <person name="Spannagl M."/>
            <person name="Tang H."/>
            <person name="Wang X."/>
            <person name="Wicker T."/>
            <person name="Bharti A.K."/>
            <person name="Chapman J."/>
            <person name="Feltus F.A."/>
            <person name="Gowik U."/>
            <person name="Grigoriev I.V."/>
            <person name="Lyons E."/>
            <person name="Maher C.A."/>
            <person name="Martis M."/>
            <person name="Narechania A."/>
            <person name="Otillar R.P."/>
            <person name="Penning B.W."/>
            <person name="Salamov A.A."/>
            <person name="Wang Y."/>
            <person name="Zhang L."/>
            <person name="Carpita N.C."/>
            <person name="Freeling M."/>
            <person name="Gingle A.R."/>
            <person name="Hash C.T."/>
            <person name="Keller B."/>
            <person name="Klein P."/>
            <person name="Kresovich S."/>
            <person name="McCann M.C."/>
            <person name="Ming R."/>
            <person name="Peterson D.G."/>
            <person name="Mehboob-ur-Rahman"/>
            <person name="Ware D."/>
            <person name="Westhoff P."/>
            <person name="Mayer K.F."/>
            <person name="Messing J."/>
            <person name="Rokhsar D.S."/>
        </authorList>
    </citation>
    <scope>NUCLEOTIDE SEQUENCE [LARGE SCALE GENOMIC DNA]</scope>
    <source>
        <strain evidence="3">cv. BTx623</strain>
    </source>
</reference>
<sequence length="221" mass="24417">MRWLRIRHLLDPYFVLEGPTRAVMFSDVLSDPLIIEVDLKVKGATESEDGYLSFLVSPLTCSGMLSRVFKCAYTTKHSRLEFSLGHIVSSVEATIFVRVIDGSWPHGLHGLFTVSTTGFSDRNTTKYSAGVGHERIALLDSGGQEVPIAGDGKIKLSRNVISTENCGEVIFQVKALEGDIKVVEKDTIFHPLEASKSISELDMGFCKMEVTVFWSRVSCNP</sequence>
<dbReference type="Proteomes" id="UP000000768">
    <property type="component" value="Chromosome 3"/>
</dbReference>
<dbReference type="OMA" id="ELAFHHI"/>
<dbReference type="AlphaFoldDB" id="A0A1W0VYD2"/>
<dbReference type="InParanoid" id="A0A1W0VYD2"/>
<evidence type="ECO:0000259" key="1">
    <source>
        <dbReference type="Pfam" id="PF20241"/>
    </source>
</evidence>
<keyword evidence="3" id="KW-1185">Reference proteome</keyword>
<name>A0A1W0VYD2_SORBI</name>
<dbReference type="eggNOG" id="ENOG502R3B0">
    <property type="taxonomic scope" value="Eukaryota"/>
</dbReference>
<dbReference type="Pfam" id="PF20241">
    <property type="entry name" value="DUF6598"/>
    <property type="match status" value="1"/>
</dbReference>
<reference evidence="3" key="2">
    <citation type="journal article" date="2018" name="Plant J.">
        <title>The Sorghum bicolor reference genome: improved assembly, gene annotations, a transcriptome atlas, and signatures of genome organization.</title>
        <authorList>
            <person name="McCormick R.F."/>
            <person name="Truong S.K."/>
            <person name="Sreedasyam A."/>
            <person name="Jenkins J."/>
            <person name="Shu S."/>
            <person name="Sims D."/>
            <person name="Kennedy M."/>
            <person name="Amirebrahimi M."/>
            <person name="Weers B.D."/>
            <person name="McKinley B."/>
            <person name="Mattison A."/>
            <person name="Morishige D.T."/>
            <person name="Grimwood J."/>
            <person name="Schmutz J."/>
            <person name="Mullet J.E."/>
        </authorList>
    </citation>
    <scope>NUCLEOTIDE SEQUENCE [LARGE SCALE GENOMIC DNA]</scope>
    <source>
        <strain evidence="3">cv. BTx623</strain>
    </source>
</reference>
<dbReference type="InterPro" id="IPR046533">
    <property type="entry name" value="DUF6598"/>
</dbReference>
<evidence type="ECO:0000313" key="3">
    <source>
        <dbReference type="Proteomes" id="UP000000768"/>
    </source>
</evidence>
<dbReference type="PANTHER" id="PTHR33065">
    <property type="entry name" value="OS07G0486400 PROTEIN"/>
    <property type="match status" value="1"/>
</dbReference>